<organism evidence="8 9">
    <name type="scientific">Saccharothrix violaceirubra</name>
    <dbReference type="NCBI Taxonomy" id="413306"/>
    <lineage>
        <taxon>Bacteria</taxon>
        <taxon>Bacillati</taxon>
        <taxon>Actinomycetota</taxon>
        <taxon>Actinomycetes</taxon>
        <taxon>Pseudonocardiales</taxon>
        <taxon>Pseudonocardiaceae</taxon>
        <taxon>Saccharothrix</taxon>
    </lineage>
</organism>
<keyword evidence="9" id="KW-1185">Reference proteome</keyword>
<feature type="transmembrane region" description="Helical" evidence="7">
    <location>
        <begin position="67"/>
        <end position="92"/>
    </location>
</feature>
<evidence type="ECO:0000256" key="6">
    <source>
        <dbReference type="SAM" id="MobiDB-lite"/>
    </source>
</evidence>
<keyword evidence="3 7" id="KW-0812">Transmembrane</keyword>
<evidence type="ECO:0000256" key="3">
    <source>
        <dbReference type="ARBA" id="ARBA00022692"/>
    </source>
</evidence>
<reference evidence="8 9" key="1">
    <citation type="submission" date="2020-08" db="EMBL/GenBank/DDBJ databases">
        <title>Sequencing the genomes of 1000 actinobacteria strains.</title>
        <authorList>
            <person name="Klenk H.-P."/>
        </authorList>
    </citation>
    <scope>NUCLEOTIDE SEQUENCE [LARGE SCALE GENOMIC DNA]</scope>
    <source>
        <strain evidence="8 9">DSM 45084</strain>
    </source>
</reference>
<accession>A0A7W7T8Y8</accession>
<evidence type="ECO:0000313" key="9">
    <source>
        <dbReference type="Proteomes" id="UP000542674"/>
    </source>
</evidence>
<dbReference type="AlphaFoldDB" id="A0A7W7T8Y8"/>
<dbReference type="GO" id="GO:0005886">
    <property type="term" value="C:plasma membrane"/>
    <property type="evidence" value="ECO:0007669"/>
    <property type="project" value="UniProtKB-SubCell"/>
</dbReference>
<keyword evidence="2" id="KW-1003">Cell membrane</keyword>
<evidence type="ECO:0000256" key="2">
    <source>
        <dbReference type="ARBA" id="ARBA00022475"/>
    </source>
</evidence>
<evidence type="ECO:0000313" key="8">
    <source>
        <dbReference type="EMBL" id="MBB4967485.1"/>
    </source>
</evidence>
<dbReference type="EMBL" id="JACHJS010000001">
    <property type="protein sequence ID" value="MBB4967485.1"/>
    <property type="molecule type" value="Genomic_DNA"/>
</dbReference>
<feature type="region of interest" description="Disordered" evidence="6">
    <location>
        <begin position="137"/>
        <end position="159"/>
    </location>
</feature>
<dbReference type="Proteomes" id="UP000542674">
    <property type="component" value="Unassembled WGS sequence"/>
</dbReference>
<comment type="subcellular location">
    <subcellularLocation>
        <location evidence="1">Cell membrane</location>
        <topology evidence="1">Multi-pass membrane protein</topology>
    </subcellularLocation>
</comment>
<keyword evidence="4 7" id="KW-1133">Transmembrane helix</keyword>
<feature type="transmembrane region" description="Helical" evidence="7">
    <location>
        <begin position="43"/>
        <end position="60"/>
    </location>
</feature>
<keyword evidence="5 7" id="KW-0472">Membrane</keyword>
<gene>
    <name evidence="8" type="ORF">F4559_004844</name>
</gene>
<evidence type="ECO:0000256" key="1">
    <source>
        <dbReference type="ARBA" id="ARBA00004651"/>
    </source>
</evidence>
<evidence type="ECO:0000256" key="7">
    <source>
        <dbReference type="SAM" id="Phobius"/>
    </source>
</evidence>
<name>A0A7W7T8Y8_9PSEU</name>
<evidence type="ECO:0000256" key="5">
    <source>
        <dbReference type="ARBA" id="ARBA00023136"/>
    </source>
</evidence>
<feature type="transmembrane region" description="Helical" evidence="7">
    <location>
        <begin position="104"/>
        <end position="128"/>
    </location>
</feature>
<evidence type="ECO:0000256" key="4">
    <source>
        <dbReference type="ARBA" id="ARBA00022989"/>
    </source>
</evidence>
<dbReference type="PANTHER" id="PTHR30213:SF0">
    <property type="entry name" value="UPF0761 MEMBRANE PROTEIN YIHY"/>
    <property type="match status" value="1"/>
</dbReference>
<dbReference type="Pfam" id="PF03631">
    <property type="entry name" value="Virul_fac_BrkB"/>
    <property type="match status" value="1"/>
</dbReference>
<dbReference type="PANTHER" id="PTHR30213">
    <property type="entry name" value="INNER MEMBRANE PROTEIN YHJD"/>
    <property type="match status" value="1"/>
</dbReference>
<proteinExistence type="predicted"/>
<dbReference type="InterPro" id="IPR017039">
    <property type="entry name" value="Virul_fac_BrkB"/>
</dbReference>
<protein>
    <submittedName>
        <fullName evidence="8">YihY family inner membrane protein</fullName>
    </submittedName>
</protein>
<sequence length="159" mass="17003">MVVLLTLTALGVAATGGVADWLGDVLGLGDTFVTVWDIAKWPVLFALAGLTVGLLFWASPNARQPRWLWITPGGLLTVLAWVAASLGFAFYVSHAGSYNKTYGSLAGVIVFLVWLWISNLTLLLGAELDAELERGRRMATGESSGEDPVAPPRDTRAMD</sequence>
<comment type="caution">
    <text evidence="8">The sequence shown here is derived from an EMBL/GenBank/DDBJ whole genome shotgun (WGS) entry which is preliminary data.</text>
</comment>